<dbReference type="PANTHER" id="PTHR30543:SF21">
    <property type="entry name" value="NAD(P)H-DEPENDENT FMN REDUCTASE LOT6"/>
    <property type="match status" value="1"/>
</dbReference>
<dbReference type="OrthoDB" id="1643408at2"/>
<dbReference type="GO" id="GO:0005829">
    <property type="term" value="C:cytosol"/>
    <property type="evidence" value="ECO:0007669"/>
    <property type="project" value="TreeGrafter"/>
</dbReference>
<dbReference type="GO" id="GO:0016491">
    <property type="term" value="F:oxidoreductase activity"/>
    <property type="evidence" value="ECO:0007669"/>
    <property type="project" value="InterPro"/>
</dbReference>
<dbReference type="Proteomes" id="UP000185657">
    <property type="component" value="Unassembled WGS sequence"/>
</dbReference>
<name>A0A167I1P8_9BURK</name>
<dbReference type="GO" id="GO:0010181">
    <property type="term" value="F:FMN binding"/>
    <property type="evidence" value="ECO:0007669"/>
    <property type="project" value="TreeGrafter"/>
</dbReference>
<dbReference type="InterPro" id="IPR029039">
    <property type="entry name" value="Flavoprotein-like_sf"/>
</dbReference>
<dbReference type="Pfam" id="PF03358">
    <property type="entry name" value="FMN_red"/>
    <property type="match status" value="1"/>
</dbReference>
<reference evidence="3 4" key="1">
    <citation type="submission" date="2016-02" db="EMBL/GenBank/DDBJ databases">
        <title>Draft genome sequence of Hydrogenophaga sp. LPB0072.</title>
        <authorList>
            <person name="Shin S.-K."/>
            <person name="Yi H."/>
        </authorList>
    </citation>
    <scope>NUCLEOTIDE SEQUENCE [LARGE SCALE GENOMIC DNA]</scope>
    <source>
        <strain evidence="3 4">LPB0072</strain>
    </source>
</reference>
<dbReference type="AlphaFoldDB" id="A0A167I1P8"/>
<reference evidence="2 5" key="2">
    <citation type="submission" date="2016-10" db="EMBL/GenBank/DDBJ databases">
        <title>Hydorgenophaga sp. LPB0072 isolated from gastropod.</title>
        <authorList>
            <person name="Kim E."/>
            <person name="Yi H."/>
        </authorList>
    </citation>
    <scope>NUCLEOTIDE SEQUENCE [LARGE SCALE GENOMIC DNA]</scope>
    <source>
        <strain evidence="2 5">LPB0072</strain>
    </source>
</reference>
<dbReference type="STRING" id="1763535.LPB072_13545"/>
<evidence type="ECO:0000313" key="3">
    <source>
        <dbReference type="EMBL" id="OAD42010.1"/>
    </source>
</evidence>
<evidence type="ECO:0000313" key="5">
    <source>
        <dbReference type="Proteomes" id="UP000185680"/>
    </source>
</evidence>
<dbReference type="InterPro" id="IPR050712">
    <property type="entry name" value="NAD(P)H-dep_reductase"/>
</dbReference>
<proteinExistence type="predicted"/>
<evidence type="ECO:0000313" key="4">
    <source>
        <dbReference type="Proteomes" id="UP000185657"/>
    </source>
</evidence>
<dbReference type="SUPFAM" id="SSF52218">
    <property type="entry name" value="Flavoproteins"/>
    <property type="match status" value="1"/>
</dbReference>
<dbReference type="KEGG" id="hyl:LPB072_13545"/>
<dbReference type="PANTHER" id="PTHR30543">
    <property type="entry name" value="CHROMATE REDUCTASE"/>
    <property type="match status" value="1"/>
</dbReference>
<dbReference type="EMBL" id="LVWD01000013">
    <property type="protein sequence ID" value="OAD42010.1"/>
    <property type="molecule type" value="Genomic_DNA"/>
</dbReference>
<organism evidence="2 5">
    <name type="scientific">Hydrogenophaga crassostreae</name>
    <dbReference type="NCBI Taxonomy" id="1763535"/>
    <lineage>
        <taxon>Bacteria</taxon>
        <taxon>Pseudomonadati</taxon>
        <taxon>Pseudomonadota</taxon>
        <taxon>Betaproteobacteria</taxon>
        <taxon>Burkholderiales</taxon>
        <taxon>Comamonadaceae</taxon>
        <taxon>Hydrogenophaga</taxon>
    </lineage>
</organism>
<evidence type="ECO:0000313" key="2">
    <source>
        <dbReference type="EMBL" id="AOW13714.1"/>
    </source>
</evidence>
<accession>A0A167I1P8</accession>
<dbReference type="Proteomes" id="UP000185680">
    <property type="component" value="Chromosome"/>
</dbReference>
<evidence type="ECO:0000259" key="1">
    <source>
        <dbReference type="Pfam" id="PF03358"/>
    </source>
</evidence>
<keyword evidence="4" id="KW-1185">Reference proteome</keyword>
<sequence>MQFLALSGSLRRESVNSAMLRAAKRLAPTPIDVQLCAVLGELPLFNPDHLDQPGEAVRRLWHAVAQADALIFASPEYAHGVTGTIKNALDWLVSFEPFAFKPVAVINTSPRAHHADAALRETLTTMAAHVVEPASVSLPLLGAHLDEEAMVNSPEWAPAIRAILQALAEGVASNHRGADPASPYQSR</sequence>
<feature type="domain" description="NADPH-dependent FMN reductase-like" evidence="1">
    <location>
        <begin position="1"/>
        <end position="138"/>
    </location>
</feature>
<dbReference type="EMBL" id="CP017476">
    <property type="protein sequence ID" value="AOW13714.1"/>
    <property type="molecule type" value="Genomic_DNA"/>
</dbReference>
<dbReference type="Gene3D" id="3.40.50.360">
    <property type="match status" value="1"/>
</dbReference>
<protein>
    <submittedName>
        <fullName evidence="2">FMN reductase</fullName>
    </submittedName>
</protein>
<dbReference type="InterPro" id="IPR005025">
    <property type="entry name" value="FMN_Rdtase-like_dom"/>
</dbReference>
<gene>
    <name evidence="2" type="ORF">LPB072_13545</name>
    <name evidence="3" type="ORF">LPB72_12165</name>
</gene>
<dbReference type="RefSeq" id="WP_066090723.1">
    <property type="nucleotide sequence ID" value="NZ_CP017476.1"/>
</dbReference>